<feature type="region of interest" description="Disordered" evidence="7">
    <location>
        <begin position="303"/>
        <end position="361"/>
    </location>
</feature>
<feature type="compositionally biased region" description="Basic and acidic residues" evidence="7">
    <location>
        <begin position="2320"/>
        <end position="2339"/>
    </location>
</feature>
<feature type="domain" description="EGF-like" evidence="10">
    <location>
        <begin position="415"/>
        <end position="450"/>
    </location>
</feature>
<feature type="domain" description="EGF-like" evidence="10">
    <location>
        <begin position="1425"/>
        <end position="1457"/>
    </location>
</feature>
<evidence type="ECO:0000256" key="4">
    <source>
        <dbReference type="ARBA" id="ARBA00022729"/>
    </source>
</evidence>
<evidence type="ECO:0000256" key="2">
    <source>
        <dbReference type="ARBA" id="ARBA00005227"/>
    </source>
</evidence>
<feature type="compositionally biased region" description="Basic and acidic residues" evidence="7">
    <location>
        <begin position="522"/>
        <end position="590"/>
    </location>
</feature>
<keyword evidence="6 8" id="KW-0472">Membrane</keyword>
<feature type="compositionally biased region" description="Basic residues" evidence="7">
    <location>
        <begin position="2683"/>
        <end position="2693"/>
    </location>
</feature>
<feature type="region of interest" description="Disordered" evidence="7">
    <location>
        <begin position="622"/>
        <end position="647"/>
    </location>
</feature>
<feature type="domain" description="EGF-like" evidence="10">
    <location>
        <begin position="370"/>
        <end position="406"/>
    </location>
</feature>
<feature type="compositionally biased region" description="Basic residues" evidence="7">
    <location>
        <begin position="890"/>
        <end position="904"/>
    </location>
</feature>
<evidence type="ECO:0000313" key="12">
    <source>
        <dbReference type="Proteomes" id="UP001620626"/>
    </source>
</evidence>
<feature type="compositionally biased region" description="Basic and acidic residues" evidence="7">
    <location>
        <begin position="2201"/>
        <end position="2210"/>
    </location>
</feature>
<feature type="domain" description="EGF-like" evidence="10">
    <location>
        <begin position="1580"/>
        <end position="1606"/>
    </location>
</feature>
<keyword evidence="4 9" id="KW-0732">Signal</keyword>
<dbReference type="InterPro" id="IPR004240">
    <property type="entry name" value="EMP70"/>
</dbReference>
<feature type="transmembrane region" description="Helical" evidence="8">
    <location>
        <begin position="3120"/>
        <end position="3145"/>
    </location>
</feature>
<feature type="region of interest" description="Disordered" evidence="7">
    <location>
        <begin position="503"/>
        <end position="603"/>
    </location>
</feature>
<feature type="domain" description="EGF-like" evidence="10">
    <location>
        <begin position="968"/>
        <end position="1001"/>
    </location>
</feature>
<feature type="domain" description="EGF-like" evidence="10">
    <location>
        <begin position="2386"/>
        <end position="2420"/>
    </location>
</feature>
<dbReference type="InterPro" id="IPR006149">
    <property type="entry name" value="EB_dom"/>
</dbReference>
<evidence type="ECO:0000313" key="11">
    <source>
        <dbReference type="EMBL" id="KAL3124959.1"/>
    </source>
</evidence>
<sequence>MFAPFASFPLPLLLSVLLLLHLPFSHAFAQFSSSSSSSVSPSLCNPREDSLFLADSSDRRAFFQCRAFAQLPSVGFWERHFCPFGMHFAYATQQCTANSLPAEVIRDSNELFQIAILNGSCANGERCIGGTVCDRTERRCLCPFGTMAVLENLFCAEIPTVKQPQKETNHWHGQWQQQMLANSLFQLRTAQNGDEIGKNNAQKTKEFERTTEGKFKKASLGEKCNNFLGEFCADQNARCEESRCRCVVPMVEQNGKCQQLTIKEAGPGELCNGGQKCIGGTKCHPKMALCVCSGDTELKKGRCERRGEAEESDTEKGRANEEAAKGGQAQAETDATPPAEIAEMVPISSVEGKSPKGSRKKAKKASVGEKCSLNAECLSGAYCNGNTQPPTCQCLSTHVKVNDRCEKVIYPGQRGCETDLQCSAAYAGTRCIGRQCVCPPGSTPIDKNCIPAIAWPGDQCNITHLMPVCSADSYCFEGKCVCNPPLHLFQKQCINQRGNIHFSDEKGEEDDQNDQRKRKNAKAKESNQRDKENAKDGKSDQRKRENAKAKESDQREKENTKAEESDQRKRENTKAEESDQRKRENAEVKPKCKRGGRSSNKLDGNCIHFEAFSGKFEIEEKAMENQREENQSKKEKDKMPEKGTIFENGTNAIGKKKKMAEILTEMSGMEQIFNALALLKSAALDGQAISEKKELGDGGRRRRELDDGTAEGSGTAGHSQGALPHNLRLEGEPCSPGDFCVDGALCVDGHCQCAAHFPGKHVPTFRTIDSQCTESADRCVGGSVCRNSTCICADGSLPNAEKMLCRQSPGGRCSHGQICSGQSKCRLGTCHCRTGMRMALQGDGKRRKCTPTLALPRESCRNGEKCIAKSIDGTTKLMGPEEGDDENGPKRRGRRREGQRGRKSKPGESCAEDELCTGGSFCGEKSICICAPGESVQMENGEAKKCVLEMEEKARDSSQPVKAEPGQLCVEGGMECAGGAKCQNGICSCPEGHTLFRNECLPPRALPISIEKIHTHSALFAPQSAVMDSPSSVGTDFDPNLQDPIPSKTVSPGAMCRLCPYRTECVRGVCRCQRDETIVNGMCRKTIHEVLPGARCDTQKGLDCVGESHCFYGICVCLYGLVNIGNECANANVLEKVAPGKRCLPGQHCLGMAKCVKGKCQCAKGQKLDSKLRRCIKVANAATVTTPLLAFPSGAEVVVGPTSIVEIPLGNSADGISQNDGARERPTKFIYAIPAALAAAAEEGKFQQILTANQMSINLMDGEMRSLISKLIEQQKQSNETVVKRQNICGGESGPTNCQHFPPIVTSKPPFNRPTQQQLFQSVPKSASPLQNPFQSVSNSASPLQNPFQSVSNSASPLQNPFQSFPKSASLLQNPFQSVSNSASPLQNPFQSVPKSASPLQNPFQSVQLAASFNSPHLQGQPGFFCAAGNVCHGGAICLANLCICRPGFRPIDGFCQIAKVNLGEQCFLDEQCKANGFCIGGVSFTIACHSVPLSAFCYAIAVPNLVPCVALSFAMFSIGTVAQRGPSLPWAKTVPKRKRADGTQSAEHSVECANVQLAWKVIRWGQPALWRFLGLSSSDCHKFAFCDNGFCSCKIGFERIAGFCLPPARPVVDDPKAYFDPEKMNKNANHLDVEKDNSEGQYWPSKRISQNEVFQAENRREKASGSWTEEQRMDDSPNLGDNGRNSAETAFANAANASPFPPQQSKTSAFSRHFPSANSQLRFVSSEGNEFLSPNSKGQFQPLMLLPPTIGASFQHFPAHSKGKKATEKAKRKSAKNKAKEKQKSGKQKQNWRNEVAKPGEYCGTNEKQCAGNSKCLSGWCQCGVGAHVQTEGMCVEEPGKLLRLSSASSELLPHKLHLPFDSCFSNRPCIHGASCVRSAALLFVQKLGPFCQCNPGLVFLHNQCIPRRPELKVAKPGERCRPPSVICDFGAICGEESICKCPAHRKLLTGLCVRLALPGESCANGEFCADAAICAPGLNACVCQVGWNVRNGKCHKGETLKKLMTEGGETWKAQREGQIGPKSHTASSVAKLSLLLYGQHCQFDSDCAHLLNAHCAPVTRKCTCEDGFSQLYSSICVPENKIKLPGDECLSSAHFCGGQSWCKNGRCACIGRDSQAVEGQCVRKASKKRTIQRNPPRGQSMAKALDCSKDEKNNGTKGQCATERECPEGTHCARGKCHCREEAERGAKLAYGVTSKWAPKQEKEEQKMERRRRKEGTEAEVGEEEGEGEADLERDYALGEPKFGGGAQNGGHRRRSGTHHRRRQQQRNAMPFLPGTFCDSFSQCGEGAECFFGKCQCIFRGHRLAFVNGVTKCVAEEEKKGNGAEKKTERRKRDGKSDANCTNCSALPNKSSTSKLQRKPNGPFAKLYHQKNSKGSKTSIPGELCGPFDSCAGGSSCVEGFCLCPAGTRPSPASGNCETFAQQRKMTKTLAEGRKSERNGTETEKGTAPKAIAERRTNQTPNEPTNVPTADPLKNISKSEPTPNVPIAADPRSPLTDVRSLRIFNQNLTGRETRILSTDVKMIENIVPNSLQNATEINVKERAYARPSESCSNGEICTGGSICDQKNKICECPSAKRMLRNHICIRSNELPMIEAKVVKPGELCDSETKCVGNSVCVEGSCRCRKRGLRKEEANGEKDRRDTKKGEALPPAQLKLRDEEEDAQKHEQLDGSAPPPSSVSTTKRRVRMHARPRISGPPLRRPSPSSPSLAPAGTNGVCPRGNAPLTDQKSGLLVQCNGMTPNCPPKSYCFVTGVASLAPVNFCEGKDKKPTCPNKVTLFVNKLDSDQSVIPYEYHSFDFCIGSEQESPVENLGQVLFGERIRPSPYEINFKENKQCSYLCEKDYKSSDKSHQEKLRLLQRGMKLNYQHHWIIDNMPVTFCFINQQNMNVCTTGFPMGCYVTKEGKPKDACVLDGRYRQQDSFYLFNHVDIKIEYRDMSDDPNFLDEKIGGRIIRIKVQPRSIKHESKGGMNCGMEAAPQPIGAGEKEFKVIYSYSIVWEPTDVKWSSRWDYILDSMPHTNIQWFSIMNSLVIVIFLSGMVGMILLRTLHRDIARYNRLDEEEDAQEEFGWKLVHGDVFRPPRHALLLSVFVGAGSQVLLCAFITLAFACLGFLSPANRGSLMTFALVFYVLFGVIAGYVSSRIYKTMEGLAWKSNILLTSFLIPGIIFGVFFVSNLMLWSKGSSAAVPFGTLCALLFLWLFISIPLTFVGAYFGFRAKRIQAPVRTNQIPRQVPEQTLYTKPLPGMLMGGILPFGCIFIQLFFILNSIWSHEVFYMFGFLFVVFLILIVTCSEATILLAYFHLCAEDYHWWFRSFMTSGFTAVYLFIYCIHYFNSKLTITGVVSTILYFSYTSIFVFLFFLMTGTMGFFATYWFIYKIYSSVKVD</sequence>
<feature type="domain" description="EGF-like" evidence="10">
    <location>
        <begin position="1921"/>
        <end position="1955"/>
    </location>
</feature>
<evidence type="ECO:0000256" key="7">
    <source>
        <dbReference type="SAM" id="MobiDB-lite"/>
    </source>
</evidence>
<feature type="domain" description="EGF-like" evidence="10">
    <location>
        <begin position="909"/>
        <end position="947"/>
    </location>
</feature>
<feature type="region of interest" description="Disordered" evidence="7">
    <location>
        <begin position="2430"/>
        <end position="2494"/>
    </location>
</feature>
<feature type="compositionally biased region" description="Basic and acidic residues" evidence="7">
    <location>
        <begin position="1658"/>
        <end position="1676"/>
    </location>
</feature>
<feature type="chain" id="PRO_5044874165" description="EGF-like domain-containing protein" evidence="9">
    <location>
        <begin position="28"/>
        <end position="3386"/>
    </location>
</feature>
<feature type="region of interest" description="Disordered" evidence="7">
    <location>
        <begin position="2630"/>
        <end position="2716"/>
    </location>
</feature>
<feature type="domain" description="EGF-like" evidence="10">
    <location>
        <begin position="2042"/>
        <end position="2079"/>
    </location>
</feature>
<feature type="region of interest" description="Disordered" evidence="7">
    <location>
        <begin position="1330"/>
        <end position="1355"/>
    </location>
</feature>
<protein>
    <recommendedName>
        <fullName evidence="10">EGF-like domain-containing protein</fullName>
    </recommendedName>
</protein>
<proteinExistence type="inferred from homology"/>
<feature type="transmembrane region" description="Helical" evidence="8">
    <location>
        <begin position="3085"/>
        <end position="3114"/>
    </location>
</feature>
<dbReference type="InterPro" id="IPR000742">
    <property type="entry name" value="EGF"/>
</dbReference>
<evidence type="ECO:0000256" key="3">
    <source>
        <dbReference type="ARBA" id="ARBA00022692"/>
    </source>
</evidence>
<dbReference type="EMBL" id="JBICBT010000056">
    <property type="protein sequence ID" value="KAL3124959.1"/>
    <property type="molecule type" value="Genomic_DNA"/>
</dbReference>
<feature type="compositionally biased region" description="Basic and acidic residues" evidence="7">
    <location>
        <begin position="303"/>
        <end position="324"/>
    </location>
</feature>
<keyword evidence="3 8" id="KW-0812">Transmembrane</keyword>
<accession>A0ABD2MEY3</accession>
<feature type="transmembrane region" description="Helical" evidence="8">
    <location>
        <begin position="3024"/>
        <end position="3046"/>
    </location>
</feature>
<feature type="domain" description="EGF-like" evidence="10">
    <location>
        <begin position="1864"/>
        <end position="1907"/>
    </location>
</feature>
<feature type="domain" description="EGF-like" evidence="10">
    <location>
        <begin position="1963"/>
        <end position="1997"/>
    </location>
</feature>
<feature type="transmembrane region" description="Helical" evidence="8">
    <location>
        <begin position="3316"/>
        <end position="3335"/>
    </location>
</feature>
<feature type="domain" description="EGF-like" evidence="10">
    <location>
        <begin position="120"/>
        <end position="156"/>
    </location>
</feature>
<evidence type="ECO:0000256" key="1">
    <source>
        <dbReference type="ARBA" id="ARBA00004141"/>
    </source>
</evidence>
<feature type="compositionally biased region" description="Basic and acidic residues" evidence="7">
    <location>
        <begin position="693"/>
        <end position="706"/>
    </location>
</feature>
<feature type="region of interest" description="Disordered" evidence="7">
    <location>
        <begin position="1654"/>
        <end position="1687"/>
    </location>
</feature>
<dbReference type="Pfam" id="PF01683">
    <property type="entry name" value="EB"/>
    <property type="match status" value="3"/>
</dbReference>
<dbReference type="Proteomes" id="UP001620626">
    <property type="component" value="Unassembled WGS sequence"/>
</dbReference>
<dbReference type="SMART" id="SM00289">
    <property type="entry name" value="WR1"/>
    <property type="match status" value="9"/>
</dbReference>
<feature type="region of interest" description="Disordered" evidence="7">
    <location>
        <begin position="874"/>
        <end position="913"/>
    </location>
</feature>
<dbReference type="CDD" id="cd06174">
    <property type="entry name" value="MFS"/>
    <property type="match status" value="1"/>
</dbReference>
<feature type="region of interest" description="Disordered" evidence="7">
    <location>
        <begin position="2320"/>
        <end position="2341"/>
    </location>
</feature>
<feature type="region of interest" description="Disordered" evidence="7">
    <location>
        <begin position="1624"/>
        <end position="1643"/>
    </location>
</feature>
<feature type="domain" description="EGF-like" evidence="10">
    <location>
        <begin position="270"/>
        <end position="304"/>
    </location>
</feature>
<feature type="transmembrane region" description="Helical" evidence="8">
    <location>
        <begin position="3247"/>
        <end position="3270"/>
    </location>
</feature>
<evidence type="ECO:0000256" key="8">
    <source>
        <dbReference type="SAM" id="Phobius"/>
    </source>
</evidence>
<feature type="compositionally biased region" description="Basic and acidic residues" evidence="7">
    <location>
        <begin position="2433"/>
        <end position="2459"/>
    </location>
</feature>
<feature type="compositionally biased region" description="Basic and acidic residues" evidence="7">
    <location>
        <begin position="622"/>
        <end position="641"/>
    </location>
</feature>
<comment type="subcellular location">
    <subcellularLocation>
        <location evidence="1">Membrane</location>
        <topology evidence="1">Multi-pass membrane protein</topology>
    </subcellularLocation>
</comment>
<dbReference type="SUPFAM" id="SSF57184">
    <property type="entry name" value="Growth factor receptor domain"/>
    <property type="match status" value="1"/>
</dbReference>
<evidence type="ECO:0000256" key="9">
    <source>
        <dbReference type="SAM" id="SignalP"/>
    </source>
</evidence>
<comment type="similarity">
    <text evidence="2">Belongs to the nonaspanin (TM9SF) (TC 9.A.2) family.</text>
</comment>
<feature type="compositionally biased region" description="Basic residues" evidence="7">
    <location>
        <begin position="1760"/>
        <end position="1778"/>
    </location>
</feature>
<feature type="region of interest" description="Disordered" evidence="7">
    <location>
        <begin position="2130"/>
        <end position="2165"/>
    </location>
</feature>
<evidence type="ECO:0000256" key="5">
    <source>
        <dbReference type="ARBA" id="ARBA00022989"/>
    </source>
</evidence>
<reference evidence="11 12" key="1">
    <citation type="submission" date="2024-10" db="EMBL/GenBank/DDBJ databases">
        <authorList>
            <person name="Kim D."/>
        </authorList>
    </citation>
    <scope>NUCLEOTIDE SEQUENCE [LARGE SCALE GENOMIC DNA]</scope>
    <source>
        <strain evidence="11">BH-2024</strain>
    </source>
</reference>
<feature type="compositionally biased region" description="Basic residues" evidence="7">
    <location>
        <begin position="2253"/>
        <end position="2267"/>
    </location>
</feature>
<feature type="domain" description="EGF-like" evidence="10">
    <location>
        <begin position="804"/>
        <end position="850"/>
    </location>
</feature>
<dbReference type="PANTHER" id="PTHR10766">
    <property type="entry name" value="TRANSMEMBRANE 9 SUPERFAMILY PROTEIN"/>
    <property type="match status" value="1"/>
</dbReference>
<feature type="transmembrane region" description="Helical" evidence="8">
    <location>
        <begin position="3276"/>
        <end position="3304"/>
    </location>
</feature>
<keyword evidence="5 8" id="KW-1133">Transmembrane helix</keyword>
<feature type="signal peptide" evidence="9">
    <location>
        <begin position="1"/>
        <end position="27"/>
    </location>
</feature>
<comment type="caution">
    <text evidence="11">The sequence shown here is derived from an EMBL/GenBank/DDBJ whole genome shotgun (WGS) entry which is preliminary data.</text>
</comment>
<evidence type="ECO:0000259" key="10">
    <source>
        <dbReference type="SMART" id="SM00181"/>
    </source>
</evidence>
<dbReference type="SMART" id="SM00181">
    <property type="entry name" value="EGF"/>
    <property type="match status" value="17"/>
</dbReference>
<feature type="compositionally biased region" description="Basic and acidic residues" evidence="7">
    <location>
        <begin position="2631"/>
        <end position="2648"/>
    </location>
</feature>
<feature type="compositionally biased region" description="Acidic residues" evidence="7">
    <location>
        <begin position="2220"/>
        <end position="2232"/>
    </location>
</feature>
<feature type="domain" description="EGF-like" evidence="10">
    <location>
        <begin position="2552"/>
        <end position="2587"/>
    </location>
</feature>
<feature type="compositionally biased region" description="Basic and acidic residues" evidence="7">
    <location>
        <begin position="1624"/>
        <end position="1639"/>
    </location>
</feature>
<dbReference type="GO" id="GO:0016020">
    <property type="term" value="C:membrane"/>
    <property type="evidence" value="ECO:0007669"/>
    <property type="project" value="UniProtKB-SubCell"/>
</dbReference>
<feature type="region of interest" description="Disordered" evidence="7">
    <location>
        <begin position="1755"/>
        <end position="1794"/>
    </location>
</feature>
<feature type="domain" description="EGF-like" evidence="10">
    <location>
        <begin position="733"/>
        <end position="773"/>
    </location>
</feature>
<feature type="domain" description="EGF-like" evidence="10">
    <location>
        <begin position="1127"/>
        <end position="1176"/>
    </location>
</feature>
<feature type="transmembrane region" description="Helical" evidence="8">
    <location>
        <begin position="3157"/>
        <end position="3180"/>
    </location>
</feature>
<feature type="transmembrane region" description="Helical" evidence="8">
    <location>
        <begin position="3186"/>
        <end position="3216"/>
    </location>
</feature>
<dbReference type="Pfam" id="PF02990">
    <property type="entry name" value="EMP70"/>
    <property type="match status" value="1"/>
</dbReference>
<dbReference type="PANTHER" id="PTHR10766:SF176">
    <property type="entry name" value="TRANSMEMBRANE 9 SUPERFAMILY MEMBER"/>
    <property type="match status" value="1"/>
</dbReference>
<feature type="transmembrane region" description="Helical" evidence="8">
    <location>
        <begin position="3347"/>
        <end position="3376"/>
    </location>
</feature>
<gene>
    <name evidence="11" type="ORF">niasHT_001852</name>
</gene>
<dbReference type="InterPro" id="IPR009030">
    <property type="entry name" value="Growth_fac_rcpt_cys_sf"/>
</dbReference>
<feature type="compositionally biased region" description="Polar residues" evidence="7">
    <location>
        <begin position="2460"/>
        <end position="2470"/>
    </location>
</feature>
<name>A0ABD2MEY3_9BILA</name>
<feature type="region of interest" description="Disordered" evidence="7">
    <location>
        <begin position="693"/>
        <end position="724"/>
    </location>
</feature>
<feature type="region of interest" description="Disordered" evidence="7">
    <location>
        <begin position="2198"/>
        <end position="2270"/>
    </location>
</feature>
<dbReference type="InterPro" id="IPR006150">
    <property type="entry name" value="Cys_repeat_1"/>
</dbReference>
<keyword evidence="12" id="KW-1185">Reference proteome</keyword>
<evidence type="ECO:0000256" key="6">
    <source>
        <dbReference type="ARBA" id="ARBA00023136"/>
    </source>
</evidence>
<organism evidence="11 12">
    <name type="scientific">Heterodera trifolii</name>
    <dbReference type="NCBI Taxonomy" id="157864"/>
    <lineage>
        <taxon>Eukaryota</taxon>
        <taxon>Metazoa</taxon>
        <taxon>Ecdysozoa</taxon>
        <taxon>Nematoda</taxon>
        <taxon>Chromadorea</taxon>
        <taxon>Rhabditida</taxon>
        <taxon>Tylenchina</taxon>
        <taxon>Tylenchomorpha</taxon>
        <taxon>Tylenchoidea</taxon>
        <taxon>Heteroderidae</taxon>
        <taxon>Heteroderinae</taxon>
        <taxon>Heterodera</taxon>
    </lineage>
</organism>
<feature type="compositionally biased region" description="Basic and acidic residues" evidence="7">
    <location>
        <begin position="2656"/>
        <end position="2670"/>
    </location>
</feature>